<proteinExistence type="inferred from homology"/>
<dbReference type="InterPro" id="IPR036249">
    <property type="entry name" value="Thioredoxin-like_sf"/>
</dbReference>
<keyword evidence="5" id="KW-1185">Reference proteome</keyword>
<organism evidence="4 5">
    <name type="scientific">Kuraishia capsulata CBS 1993</name>
    <dbReference type="NCBI Taxonomy" id="1382522"/>
    <lineage>
        <taxon>Eukaryota</taxon>
        <taxon>Fungi</taxon>
        <taxon>Dikarya</taxon>
        <taxon>Ascomycota</taxon>
        <taxon>Saccharomycotina</taxon>
        <taxon>Pichiomycetes</taxon>
        <taxon>Pichiales</taxon>
        <taxon>Pichiaceae</taxon>
        <taxon>Kuraishia</taxon>
    </lineage>
</organism>
<dbReference type="InterPro" id="IPR004045">
    <property type="entry name" value="Glutathione_S-Trfase_N"/>
</dbReference>
<dbReference type="Pfam" id="PF00043">
    <property type="entry name" value="GST_C"/>
    <property type="match status" value="1"/>
</dbReference>
<dbReference type="PROSITE" id="PS50405">
    <property type="entry name" value="GST_CTER"/>
    <property type="match status" value="1"/>
</dbReference>
<dbReference type="InterPro" id="IPR010987">
    <property type="entry name" value="Glutathione-S-Trfase_C-like"/>
</dbReference>
<dbReference type="EMBL" id="HG793130">
    <property type="protein sequence ID" value="CDK29380.1"/>
    <property type="molecule type" value="Genomic_DNA"/>
</dbReference>
<accession>W6MXS1</accession>
<dbReference type="GeneID" id="34522755"/>
<dbReference type="InterPro" id="IPR040079">
    <property type="entry name" value="Glutathione_S-Trfase"/>
</dbReference>
<dbReference type="PANTHER" id="PTHR44051">
    <property type="entry name" value="GLUTATHIONE S-TRANSFERASE-RELATED"/>
    <property type="match status" value="1"/>
</dbReference>
<dbReference type="SUPFAM" id="SSF52833">
    <property type="entry name" value="Thioredoxin-like"/>
    <property type="match status" value="1"/>
</dbReference>
<dbReference type="SUPFAM" id="SSF47616">
    <property type="entry name" value="GST C-terminal domain-like"/>
    <property type="match status" value="1"/>
</dbReference>
<evidence type="ECO:0000313" key="5">
    <source>
        <dbReference type="Proteomes" id="UP000019384"/>
    </source>
</evidence>
<dbReference type="Pfam" id="PF13409">
    <property type="entry name" value="GST_N_2"/>
    <property type="match status" value="1"/>
</dbReference>
<feature type="domain" description="GST N-terminal" evidence="2">
    <location>
        <begin position="18"/>
        <end position="105"/>
    </location>
</feature>
<gene>
    <name evidence="4" type="ORF">KUCA_T00005368001</name>
</gene>
<feature type="domain" description="GST C-terminal" evidence="3">
    <location>
        <begin position="112"/>
        <end position="234"/>
    </location>
</feature>
<protein>
    <recommendedName>
        <fullName evidence="6">Glutathione S-transferase</fullName>
    </recommendedName>
</protein>
<evidence type="ECO:0008006" key="6">
    <source>
        <dbReference type="Google" id="ProtNLM"/>
    </source>
</evidence>
<dbReference type="Gene3D" id="1.20.1050.10">
    <property type="match status" value="1"/>
</dbReference>
<evidence type="ECO:0000259" key="2">
    <source>
        <dbReference type="PROSITE" id="PS50404"/>
    </source>
</evidence>
<reference evidence="4" key="2">
    <citation type="submission" date="2014-02" db="EMBL/GenBank/DDBJ databases">
        <title>Complete DNA sequence of /Kuraishia capsulata/ illustrates novel genomic features among budding yeasts (/Saccharomycotina/).</title>
        <authorList>
            <person name="Morales L."/>
            <person name="Noel B."/>
            <person name="Porcel B."/>
            <person name="Marcet-Houben M."/>
            <person name="Hullo M-F."/>
            <person name="Sacerdot C."/>
            <person name="Tekaia F."/>
            <person name="Leh-Louis V."/>
            <person name="Despons L."/>
            <person name="Khanna V."/>
            <person name="Aury J-M."/>
            <person name="Barbe V."/>
            <person name="Couloux A."/>
            <person name="Labadie K."/>
            <person name="Pelletier E."/>
            <person name="Souciet J-L."/>
            <person name="Boekhout T."/>
            <person name="Gabaldon T."/>
            <person name="Wincker P."/>
            <person name="Dujon B."/>
        </authorList>
    </citation>
    <scope>NUCLEOTIDE SEQUENCE</scope>
    <source>
        <strain evidence="4">CBS 1993</strain>
    </source>
</reference>
<dbReference type="PANTHER" id="PTHR44051:SF8">
    <property type="entry name" value="GLUTATHIONE S-TRANSFERASE GSTA"/>
    <property type="match status" value="1"/>
</dbReference>
<dbReference type="InterPro" id="IPR036282">
    <property type="entry name" value="Glutathione-S-Trfase_C_sf"/>
</dbReference>
<evidence type="ECO:0000256" key="1">
    <source>
        <dbReference type="ARBA" id="ARBA00007409"/>
    </source>
</evidence>
<dbReference type="AlphaFoldDB" id="W6MXS1"/>
<dbReference type="STRING" id="1382522.W6MXS1"/>
<comment type="similarity">
    <text evidence="1">Belongs to the GST superfamily.</text>
</comment>
<dbReference type="RefSeq" id="XP_022461367.1">
    <property type="nucleotide sequence ID" value="XM_022600557.1"/>
</dbReference>
<dbReference type="Gene3D" id="3.40.30.10">
    <property type="entry name" value="Glutaredoxin"/>
    <property type="match status" value="1"/>
</dbReference>
<dbReference type="HOGENOM" id="CLU_011226_14_0_1"/>
<evidence type="ECO:0000313" key="4">
    <source>
        <dbReference type="EMBL" id="CDK29380.1"/>
    </source>
</evidence>
<dbReference type="InterPro" id="IPR004046">
    <property type="entry name" value="GST_C"/>
</dbReference>
<dbReference type="CDD" id="cd03048">
    <property type="entry name" value="GST_N_Ure2p_like"/>
    <property type="match status" value="1"/>
</dbReference>
<name>W6MXS1_9ASCO</name>
<dbReference type="PROSITE" id="PS50404">
    <property type="entry name" value="GST_NTER"/>
    <property type="match status" value="1"/>
</dbReference>
<dbReference type="CDD" id="cd10291">
    <property type="entry name" value="GST_C_YfcG_like"/>
    <property type="match status" value="1"/>
</dbReference>
<dbReference type="SFLD" id="SFLDS00019">
    <property type="entry name" value="Glutathione_Transferase_(cytos"/>
    <property type="match status" value="1"/>
</dbReference>
<reference evidence="4" key="1">
    <citation type="submission" date="2013-12" db="EMBL/GenBank/DDBJ databases">
        <authorList>
            <person name="Genoscope - CEA"/>
        </authorList>
    </citation>
    <scope>NUCLEOTIDE SEQUENCE</scope>
    <source>
        <strain evidence="4">CBS 1993</strain>
    </source>
</reference>
<sequence>MVHYLIDERDPAESALEAPYLKLYTLATPNGQKVTIFLELLGNVDYHVRTIDIRKNTQKEDWYLEINPNGRIPTLTDVDDKGNVFHISETAAILLYLADKYDKERKYSYEPGTRLYYEQLEWTFFQMAGLGPMKGQAHHFVLYAPEKVPYGIKRYTEETRRLFGVLEIRLERNKTGFLVGDHLSIADIVSWPWVNGSEKIGIDINDFPRLSQWLENIGKIEAVKRGSTIGSLTA</sequence>
<dbReference type="SFLD" id="SFLDG01151">
    <property type="entry name" value="Main.2:_Nu-like"/>
    <property type="match status" value="1"/>
</dbReference>
<dbReference type="SFLD" id="SFLDG00358">
    <property type="entry name" value="Main_(cytGST)"/>
    <property type="match status" value="1"/>
</dbReference>
<dbReference type="Proteomes" id="UP000019384">
    <property type="component" value="Unassembled WGS sequence"/>
</dbReference>
<evidence type="ECO:0000259" key="3">
    <source>
        <dbReference type="PROSITE" id="PS50405"/>
    </source>
</evidence>
<dbReference type="OrthoDB" id="422574at2759"/>